<evidence type="ECO:0000313" key="7">
    <source>
        <dbReference type="Proteomes" id="UP000217182"/>
    </source>
</evidence>
<feature type="domain" description="HTH lysR-type" evidence="5">
    <location>
        <begin position="10"/>
        <end position="66"/>
    </location>
</feature>
<dbReference type="InterPro" id="IPR050389">
    <property type="entry name" value="LysR-type_TF"/>
</dbReference>
<dbReference type="PANTHER" id="PTHR30118">
    <property type="entry name" value="HTH-TYPE TRANSCRIPTIONAL REGULATOR LEUO-RELATED"/>
    <property type="match status" value="1"/>
</dbReference>
<keyword evidence="2" id="KW-0805">Transcription regulation</keyword>
<evidence type="ECO:0000256" key="4">
    <source>
        <dbReference type="ARBA" id="ARBA00023163"/>
    </source>
</evidence>
<name>A0A250AX47_9GAMM</name>
<sequence>MNEINFSSADLNLLKVFEALYEEGGAGRAAIRLGLTQSAVSAALGRLRQLYGDHLFVRTGRGLKPTAKAQELRPLIADALDKCRQSLVLAAPNSANAVGRTLALGLSDDYEIALGGALIAALPHSAPGLRLILRQTHSLLAGEMLMARDIDLSLTAGGAAMRTLGRQVLGTGGYACVLDRRHPAAASTLGLDDYLRYAHILVSSGGFVGIVDETLAAMGRQRKIRASTTHFAALPHLLAGSDCLATLPWHAAQQLAENCGLRCIACPLALPPYSVELGWRAESVRDPAVQQLKALVIAAAGQRLGLAPPQSAL</sequence>
<keyword evidence="3" id="KW-0238">DNA-binding</keyword>
<dbReference type="Gene3D" id="3.40.190.10">
    <property type="entry name" value="Periplasmic binding protein-like II"/>
    <property type="match status" value="2"/>
</dbReference>
<reference evidence="6 7" key="1">
    <citation type="submission" date="2016-01" db="EMBL/GenBank/DDBJ databases">
        <authorList>
            <person name="Oliw E.H."/>
        </authorList>
    </citation>
    <scope>NUCLEOTIDE SEQUENCE [LARGE SCALE GENOMIC DNA]</scope>
    <source>
        <strain evidence="6 7">FRB97</strain>
    </source>
</reference>
<dbReference type="Proteomes" id="UP000217182">
    <property type="component" value="Chromosome"/>
</dbReference>
<dbReference type="InterPro" id="IPR036390">
    <property type="entry name" value="WH_DNA-bd_sf"/>
</dbReference>
<dbReference type="CDD" id="cd08464">
    <property type="entry name" value="PBP2_DntR_like_2"/>
    <property type="match status" value="1"/>
</dbReference>
<keyword evidence="7" id="KW-1185">Reference proteome</keyword>
<dbReference type="KEGG" id="gqu:AWC35_03500"/>
<comment type="similarity">
    <text evidence="1">Belongs to the LysR transcriptional regulatory family.</text>
</comment>
<dbReference type="Pfam" id="PF00126">
    <property type="entry name" value="HTH_1"/>
    <property type="match status" value="1"/>
</dbReference>
<dbReference type="SUPFAM" id="SSF46785">
    <property type="entry name" value="Winged helix' DNA-binding domain"/>
    <property type="match status" value="1"/>
</dbReference>
<dbReference type="Gene3D" id="1.10.10.10">
    <property type="entry name" value="Winged helix-like DNA-binding domain superfamily/Winged helix DNA-binding domain"/>
    <property type="match status" value="1"/>
</dbReference>
<dbReference type="PANTHER" id="PTHR30118:SF15">
    <property type="entry name" value="TRANSCRIPTIONAL REGULATORY PROTEIN"/>
    <property type="match status" value="1"/>
</dbReference>
<evidence type="ECO:0000259" key="5">
    <source>
        <dbReference type="PROSITE" id="PS50931"/>
    </source>
</evidence>
<dbReference type="PROSITE" id="PS50931">
    <property type="entry name" value="HTH_LYSR"/>
    <property type="match status" value="1"/>
</dbReference>
<dbReference type="RefSeq" id="WP_095845081.1">
    <property type="nucleotide sequence ID" value="NZ_CP014136.1"/>
</dbReference>
<dbReference type="AlphaFoldDB" id="A0A250AX47"/>
<accession>A0A250AX47</accession>
<proteinExistence type="inferred from homology"/>
<dbReference type="Pfam" id="PF03466">
    <property type="entry name" value="LysR_substrate"/>
    <property type="match status" value="1"/>
</dbReference>
<keyword evidence="4" id="KW-0804">Transcription</keyword>
<dbReference type="EMBL" id="CP014136">
    <property type="protein sequence ID" value="ATA18484.1"/>
    <property type="molecule type" value="Genomic_DNA"/>
</dbReference>
<dbReference type="InterPro" id="IPR005119">
    <property type="entry name" value="LysR_subst-bd"/>
</dbReference>
<organism evidence="6 7">
    <name type="scientific">Gibbsiella quercinecans</name>
    <dbReference type="NCBI Taxonomy" id="929813"/>
    <lineage>
        <taxon>Bacteria</taxon>
        <taxon>Pseudomonadati</taxon>
        <taxon>Pseudomonadota</taxon>
        <taxon>Gammaproteobacteria</taxon>
        <taxon>Enterobacterales</taxon>
        <taxon>Yersiniaceae</taxon>
        <taxon>Gibbsiella</taxon>
    </lineage>
</organism>
<gene>
    <name evidence="6" type="ORF">AWC35_03500</name>
</gene>
<dbReference type="InterPro" id="IPR000847">
    <property type="entry name" value="LysR_HTH_N"/>
</dbReference>
<evidence type="ECO:0000313" key="6">
    <source>
        <dbReference type="EMBL" id="ATA18484.1"/>
    </source>
</evidence>
<dbReference type="GO" id="GO:0003677">
    <property type="term" value="F:DNA binding"/>
    <property type="evidence" value="ECO:0007669"/>
    <property type="project" value="UniProtKB-KW"/>
</dbReference>
<dbReference type="OrthoDB" id="8557381at2"/>
<dbReference type="SUPFAM" id="SSF53850">
    <property type="entry name" value="Periplasmic binding protein-like II"/>
    <property type="match status" value="1"/>
</dbReference>
<evidence type="ECO:0000256" key="2">
    <source>
        <dbReference type="ARBA" id="ARBA00023015"/>
    </source>
</evidence>
<protein>
    <submittedName>
        <fullName evidence="6">LysR family transcriptional regulator</fullName>
    </submittedName>
</protein>
<dbReference type="GO" id="GO:0003700">
    <property type="term" value="F:DNA-binding transcription factor activity"/>
    <property type="evidence" value="ECO:0007669"/>
    <property type="project" value="InterPro"/>
</dbReference>
<evidence type="ECO:0000256" key="1">
    <source>
        <dbReference type="ARBA" id="ARBA00009437"/>
    </source>
</evidence>
<evidence type="ECO:0000256" key="3">
    <source>
        <dbReference type="ARBA" id="ARBA00023125"/>
    </source>
</evidence>
<dbReference type="InterPro" id="IPR036388">
    <property type="entry name" value="WH-like_DNA-bd_sf"/>
</dbReference>